<dbReference type="Proteomes" id="UP000000329">
    <property type="component" value="Chromosome"/>
</dbReference>
<dbReference type="STRING" id="757424.Hsero_0033"/>
<reference evidence="16 17" key="1">
    <citation type="submission" date="2010-04" db="EMBL/GenBank/DDBJ databases">
        <title>The genome of Herbaspirillum seropedicae SmR1, an endophytic, nitrogen-fixing, plant-growth promoting beta-Proteobacteria.</title>
        <authorList>
            <person name="Pedrosa F.O."/>
            <person name="Monteiro R.A."/>
            <person name="Wassem R."/>
            <person name="Cruz L.M."/>
            <person name="Ayub R.A."/>
            <person name="Colauto N.B."/>
            <person name="Fernandez M.A."/>
            <person name="Fungaro M.H.P."/>
            <person name="Grisard E.C."/>
            <person name="Hungria M."/>
            <person name="Madeira H.M.F."/>
            <person name="Nodari R.O."/>
            <person name="Osaku C.A."/>
            <person name="Petzl-Erler M.L."/>
            <person name="Terenzi H."/>
            <person name="Vieira L.G.E."/>
            <person name="Almeida M.I.M."/>
            <person name="Alves L.R."/>
            <person name="Arantes O.M.N."/>
            <person name="Balsanelli E."/>
            <person name="Barcellos F.G."/>
            <person name="Baura V.A."/>
            <person name="Binde D.R."/>
            <person name="Campo R.J."/>
            <person name="Chubatsu L.S."/>
            <person name="Chueire L.M.O."/>
            <person name="Ciferri R.R."/>
            <person name="Correa L.C."/>
            <person name="da Conceicao Silva J.L."/>
            <person name="Dabul A.N.G."/>
            <person name="Dambros B.P."/>
            <person name="Faoro H."/>
            <person name="Favetti A."/>
            <person name="Friedermann G."/>
            <person name="Furlaneto M.C."/>
            <person name="Gasques L.S."/>
            <person name="Gimenes C.C.T."/>
            <person name="Gioppo N.M.R."/>
            <person name="Glienke-Blanco C."/>
            <person name="Godoy L.P."/>
            <person name="Guerra M.P."/>
            <person name="Karp S."/>
            <person name="Kava-Cordeiro V."/>
            <person name="Margarido V.P."/>
            <person name="Mathioni S.M."/>
            <person name="Menck-Soares M.A."/>
            <person name="Murace N.K."/>
            <person name="Nicolas M.F."/>
            <person name="Oliveira C.E.C."/>
            <person name="Pagnan N.A.B."/>
            <person name="Pamphile J.A."/>
            <person name="Patussi E.V."/>
            <person name="Pereira L.F.P."/>
            <person name="Pereira-Ferrari L."/>
            <person name="Pinto F.G.S."/>
            <person name="Precoma C."/>
            <person name="Prioli A.J."/>
            <person name="Prioli S.M.A.P."/>
            <person name="Raittz R.T."/>
            <person name="Ramos H.J.O."/>
            <person name="Ribeiro E.M.S.F."/>
            <person name="Rigo L.U."/>
            <person name="Rocha C.L.M.S.C."/>
            <person name="Rocha S.N."/>
            <person name="Santos K."/>
            <person name="Satori D."/>
            <person name="Silva A.G."/>
            <person name="Simao R.C.G."/>
            <person name="Soares M.A.M."/>
            <person name="Souza E.M."/>
            <person name="Steffens M.B.R."/>
            <person name="Steindel M."/>
            <person name="Tadra-Sfeir M.Z."/>
            <person name="Takahashi E.K."/>
            <person name="Torres R.A."/>
            <person name="Valle J.S."/>
            <person name="Vernal J.I."/>
            <person name="Vilas-Boas L.A."/>
            <person name="Watanabe M.A.E."/>
            <person name="Weiss V.A."/>
            <person name="Yates M.A."/>
            <person name="Souza E.M."/>
        </authorList>
    </citation>
    <scope>NUCLEOTIDE SEQUENCE [LARGE SCALE GENOMIC DNA]</scope>
    <source>
        <strain evidence="16 17">SmR1</strain>
    </source>
</reference>
<dbReference type="PANTHER" id="PTHR32552:SF82">
    <property type="entry name" value="FCUA PROTEIN"/>
    <property type="match status" value="1"/>
</dbReference>
<dbReference type="AlphaFoldDB" id="D8ITS2"/>
<evidence type="ECO:0000256" key="9">
    <source>
        <dbReference type="ARBA" id="ARBA00023136"/>
    </source>
</evidence>
<evidence type="ECO:0000259" key="15">
    <source>
        <dbReference type="SMART" id="SM00965"/>
    </source>
</evidence>
<evidence type="ECO:0000256" key="2">
    <source>
        <dbReference type="ARBA" id="ARBA00009810"/>
    </source>
</evidence>
<evidence type="ECO:0000256" key="11">
    <source>
        <dbReference type="ARBA" id="ARBA00023237"/>
    </source>
</evidence>
<dbReference type="GO" id="GO:0015891">
    <property type="term" value="P:siderophore transport"/>
    <property type="evidence" value="ECO:0007669"/>
    <property type="project" value="InterPro"/>
</dbReference>
<dbReference type="InterPro" id="IPR010105">
    <property type="entry name" value="TonB_sidphr_rcpt"/>
</dbReference>
<protein>
    <submittedName>
        <fullName evidence="16">TonB-dependent ferric siderophore receptor protein</fullName>
    </submittedName>
</protein>
<evidence type="ECO:0000256" key="5">
    <source>
        <dbReference type="ARBA" id="ARBA00022496"/>
    </source>
</evidence>
<dbReference type="CDD" id="cd01347">
    <property type="entry name" value="ligand_gated_channel"/>
    <property type="match status" value="1"/>
</dbReference>
<sequence>MRQASKAGQWRRTAALLLALSGSVTAQAQATWRSYAIPAGKLEDALARFGQEAGLLLSFRPEQTAGMHSEGLAGQYESEQGLAALLAGTGLQAIRQANGSYLLKPVDTLASAPLPAVTIRAAADTSAYAGAYLARGGALGVLGNRAVMDIPLATLNYTNELLQDQQARTVADAVLNDASIRMLTSTGGFGETYQIRGYGLTSGDVGVNGLFGLASGNRMPAVMIERVDVLKGPGTLLHGISPEGSIGGSINLVTKRAEDEPLTRLTALYQSRRQPGVQVDLGRRFGTQDAWGIRFNTVLRRGEASIAGGRQDAGAGALALDYRGRGWRWSLDAYRQRENSSDFRPQVGFLPGVTALPAPPSGDLDFFSGNQLSFQDDALLTRVEVELSEQLSAYAAVGQRRSATQQNLPTGSVDASGAGSVRNAYYDTASRTLSADAGLRLQAATGAVRHGVSLGVTRLRQQAGNAYLVSADSSAYSLYAPATLPVISAARTEPRKAYDMTLDSLSLTDTLRLLEDRLQLLVGARRQSVRYDSFDTVSGAQLSSYEASAISPLLGLVVKPVAGLSLYANTTSGLTRGTIVPTGLANAGQVLAPYRSRQLEAGAKLDWGRVMTQAAWFQIDNPSAVITTQASTPASSSYGYDGRQRNRGLELSAYGELMRGLRLLASATFYQARLLRTANGLNDGRTAPGVPLRAANLSLDWEPAGLPGLAFSGRMIHTGPVYYDAANTLRLPSWTRWDLGVRYRSRLGERPVVWRLNVENLFNHSTWLLDKPYVTVAAPRTVLLSMQVDW</sequence>
<dbReference type="HOGENOM" id="CLU_008287_22_0_4"/>
<evidence type="ECO:0000256" key="4">
    <source>
        <dbReference type="ARBA" id="ARBA00022452"/>
    </source>
</evidence>
<dbReference type="RefSeq" id="WP_013232118.1">
    <property type="nucleotide sequence ID" value="NC_014323.1"/>
</dbReference>
<dbReference type="InterPro" id="IPR039426">
    <property type="entry name" value="TonB-dep_rcpt-like"/>
</dbReference>
<evidence type="ECO:0000313" key="16">
    <source>
        <dbReference type="EMBL" id="ADJ61563.1"/>
    </source>
</evidence>
<dbReference type="GO" id="GO:0015344">
    <property type="term" value="F:siderophore uptake transmembrane transporter activity"/>
    <property type="evidence" value="ECO:0007669"/>
    <property type="project" value="TreeGrafter"/>
</dbReference>
<keyword evidence="11 12" id="KW-0998">Cell outer membrane</keyword>
<dbReference type="InterPro" id="IPR011662">
    <property type="entry name" value="Secretin/TonB_short_N"/>
</dbReference>
<keyword evidence="5" id="KW-0406">Ion transport</keyword>
<comment type="subcellular location">
    <subcellularLocation>
        <location evidence="1 12">Cell outer membrane</location>
        <topology evidence="1 12">Multi-pass membrane protein</topology>
    </subcellularLocation>
</comment>
<dbReference type="Gene3D" id="2.170.130.10">
    <property type="entry name" value="TonB-dependent receptor, plug domain"/>
    <property type="match status" value="1"/>
</dbReference>
<keyword evidence="6 12" id="KW-0812">Transmembrane</keyword>
<evidence type="ECO:0000256" key="10">
    <source>
        <dbReference type="ARBA" id="ARBA00023170"/>
    </source>
</evidence>
<keyword evidence="5" id="KW-0410">Iron transport</keyword>
<feature type="chain" id="PRO_5003115470" evidence="14">
    <location>
        <begin position="29"/>
        <end position="790"/>
    </location>
</feature>
<keyword evidence="10 16" id="KW-0675">Receptor</keyword>
<proteinExistence type="inferred from homology"/>
<dbReference type="InterPro" id="IPR037066">
    <property type="entry name" value="Plug_dom_sf"/>
</dbReference>
<name>D8ITS2_HERSS</name>
<evidence type="ECO:0000256" key="3">
    <source>
        <dbReference type="ARBA" id="ARBA00022448"/>
    </source>
</evidence>
<gene>
    <name evidence="16" type="ordered locus">Hsero_0033</name>
</gene>
<keyword evidence="9 12" id="KW-0472">Membrane</keyword>
<dbReference type="Pfam" id="PF07660">
    <property type="entry name" value="STN"/>
    <property type="match status" value="1"/>
</dbReference>
<dbReference type="SUPFAM" id="SSF56935">
    <property type="entry name" value="Porins"/>
    <property type="match status" value="1"/>
</dbReference>
<dbReference type="Pfam" id="PF07715">
    <property type="entry name" value="Plug"/>
    <property type="match status" value="1"/>
</dbReference>
<dbReference type="PANTHER" id="PTHR32552">
    <property type="entry name" value="FERRICHROME IRON RECEPTOR-RELATED"/>
    <property type="match status" value="1"/>
</dbReference>
<dbReference type="KEGG" id="hse:Hsero_0033"/>
<evidence type="ECO:0000256" key="12">
    <source>
        <dbReference type="PROSITE-ProRule" id="PRU01360"/>
    </source>
</evidence>
<dbReference type="Gene3D" id="2.40.170.20">
    <property type="entry name" value="TonB-dependent receptor, beta-barrel domain"/>
    <property type="match status" value="1"/>
</dbReference>
<organism evidence="16 17">
    <name type="scientific">Herbaspirillum seropedicae (strain SmR1)</name>
    <dbReference type="NCBI Taxonomy" id="757424"/>
    <lineage>
        <taxon>Bacteria</taxon>
        <taxon>Pseudomonadati</taxon>
        <taxon>Pseudomonadota</taxon>
        <taxon>Betaproteobacteria</taxon>
        <taxon>Burkholderiales</taxon>
        <taxon>Oxalobacteraceae</taxon>
        <taxon>Herbaspirillum</taxon>
    </lineage>
</organism>
<dbReference type="InterPro" id="IPR000531">
    <property type="entry name" value="Beta-barrel_TonB"/>
</dbReference>
<keyword evidence="3 12" id="KW-0813">Transport</keyword>
<dbReference type="OrthoDB" id="8732650at2"/>
<keyword evidence="14" id="KW-0732">Signal</keyword>
<evidence type="ECO:0000256" key="1">
    <source>
        <dbReference type="ARBA" id="ARBA00004571"/>
    </source>
</evidence>
<keyword evidence="7" id="KW-0408">Iron</keyword>
<dbReference type="EMBL" id="CP002039">
    <property type="protein sequence ID" value="ADJ61563.1"/>
    <property type="molecule type" value="Genomic_DNA"/>
</dbReference>
<dbReference type="InterPro" id="IPR036942">
    <property type="entry name" value="Beta-barrel_TonB_sf"/>
</dbReference>
<evidence type="ECO:0000313" key="17">
    <source>
        <dbReference type="Proteomes" id="UP000000329"/>
    </source>
</evidence>
<evidence type="ECO:0000256" key="13">
    <source>
        <dbReference type="RuleBase" id="RU003357"/>
    </source>
</evidence>
<accession>D8ITS2</accession>
<dbReference type="GO" id="GO:0009279">
    <property type="term" value="C:cell outer membrane"/>
    <property type="evidence" value="ECO:0007669"/>
    <property type="project" value="UniProtKB-SubCell"/>
</dbReference>
<dbReference type="SMART" id="SM00965">
    <property type="entry name" value="STN"/>
    <property type="match status" value="1"/>
</dbReference>
<feature type="domain" description="Secretin/TonB short N-terminal" evidence="15">
    <location>
        <begin position="55"/>
        <end position="106"/>
    </location>
</feature>
<dbReference type="Gene3D" id="3.55.50.30">
    <property type="match status" value="1"/>
</dbReference>
<dbReference type="PROSITE" id="PS52016">
    <property type="entry name" value="TONB_DEPENDENT_REC_3"/>
    <property type="match status" value="1"/>
</dbReference>
<dbReference type="GeneID" id="29390803"/>
<comment type="similarity">
    <text evidence="2 12 13">Belongs to the TonB-dependent receptor family.</text>
</comment>
<keyword evidence="4 12" id="KW-1134">Transmembrane beta strand</keyword>
<feature type="signal peptide" evidence="14">
    <location>
        <begin position="1"/>
        <end position="28"/>
    </location>
</feature>
<evidence type="ECO:0000256" key="14">
    <source>
        <dbReference type="SAM" id="SignalP"/>
    </source>
</evidence>
<keyword evidence="8 13" id="KW-0798">TonB box</keyword>
<dbReference type="InterPro" id="IPR012910">
    <property type="entry name" value="Plug_dom"/>
</dbReference>
<dbReference type="GO" id="GO:0038023">
    <property type="term" value="F:signaling receptor activity"/>
    <property type="evidence" value="ECO:0007669"/>
    <property type="project" value="InterPro"/>
</dbReference>
<evidence type="ECO:0000256" key="8">
    <source>
        <dbReference type="ARBA" id="ARBA00023077"/>
    </source>
</evidence>
<evidence type="ECO:0000256" key="6">
    <source>
        <dbReference type="ARBA" id="ARBA00022692"/>
    </source>
</evidence>
<dbReference type="eggNOG" id="COG4774">
    <property type="taxonomic scope" value="Bacteria"/>
</dbReference>
<dbReference type="NCBIfam" id="TIGR01783">
    <property type="entry name" value="TonB-siderophor"/>
    <property type="match status" value="1"/>
</dbReference>
<evidence type="ECO:0000256" key="7">
    <source>
        <dbReference type="ARBA" id="ARBA00023004"/>
    </source>
</evidence>
<dbReference type="Pfam" id="PF00593">
    <property type="entry name" value="TonB_dep_Rec_b-barrel"/>
    <property type="match status" value="1"/>
</dbReference>
<keyword evidence="17" id="KW-1185">Reference proteome</keyword>